<comment type="caution">
    <text evidence="6">The sequence shown here is derived from an EMBL/GenBank/DDBJ whole genome shotgun (WGS) entry which is preliminary data.</text>
</comment>
<dbReference type="PANTHER" id="PTHR46743:SF2">
    <property type="entry name" value="TEICHOIC ACIDS EXPORT ATP-BINDING PROTEIN TAGH"/>
    <property type="match status" value="1"/>
</dbReference>
<dbReference type="RefSeq" id="WP_322876762.1">
    <property type="nucleotide sequence ID" value="NZ_JAVMIP010000001.1"/>
</dbReference>
<dbReference type="PANTHER" id="PTHR46743">
    <property type="entry name" value="TEICHOIC ACIDS EXPORT ATP-BINDING PROTEIN TAGH"/>
    <property type="match status" value="1"/>
</dbReference>
<proteinExistence type="inferred from homology"/>
<keyword evidence="4 6" id="KW-0067">ATP-binding</keyword>
<evidence type="ECO:0000259" key="5">
    <source>
        <dbReference type="PROSITE" id="PS50893"/>
    </source>
</evidence>
<dbReference type="GO" id="GO:0016887">
    <property type="term" value="F:ATP hydrolysis activity"/>
    <property type="evidence" value="ECO:0007669"/>
    <property type="project" value="InterPro"/>
</dbReference>
<dbReference type="CDD" id="cd03220">
    <property type="entry name" value="ABC_KpsT_Wzt"/>
    <property type="match status" value="1"/>
</dbReference>
<feature type="domain" description="ABC transporter" evidence="5">
    <location>
        <begin position="24"/>
        <end position="247"/>
    </location>
</feature>
<dbReference type="InterPro" id="IPR015860">
    <property type="entry name" value="ABC_transpr_TagH-like"/>
</dbReference>
<evidence type="ECO:0000256" key="4">
    <source>
        <dbReference type="ARBA" id="ARBA00022840"/>
    </source>
</evidence>
<dbReference type="GO" id="GO:0140359">
    <property type="term" value="F:ABC-type transporter activity"/>
    <property type="evidence" value="ECO:0007669"/>
    <property type="project" value="InterPro"/>
</dbReference>
<evidence type="ECO:0000256" key="3">
    <source>
        <dbReference type="ARBA" id="ARBA00022741"/>
    </source>
</evidence>
<dbReference type="PROSITE" id="PS50893">
    <property type="entry name" value="ABC_TRANSPORTER_2"/>
    <property type="match status" value="1"/>
</dbReference>
<dbReference type="GO" id="GO:0005524">
    <property type="term" value="F:ATP binding"/>
    <property type="evidence" value="ECO:0007669"/>
    <property type="project" value="UniProtKB-KW"/>
</dbReference>
<dbReference type="SMART" id="SM00382">
    <property type="entry name" value="AAA"/>
    <property type="match status" value="1"/>
</dbReference>
<dbReference type="CDD" id="cd10147">
    <property type="entry name" value="Wzt_C-like"/>
    <property type="match status" value="1"/>
</dbReference>
<reference evidence="7" key="1">
    <citation type="submission" date="2023-07" db="EMBL/GenBank/DDBJ databases">
        <authorList>
            <person name="Luz R."/>
            <person name="Cordeiro R."/>
            <person name="Fonseca A."/>
            <person name="Goncalves V."/>
        </authorList>
    </citation>
    <scope>NUCLEOTIDE SEQUENCE [LARGE SCALE GENOMIC DNA]</scope>
    <source>
        <strain evidence="7">BACA0444</strain>
    </source>
</reference>
<dbReference type="InterPro" id="IPR003593">
    <property type="entry name" value="AAA+_ATPase"/>
</dbReference>
<keyword evidence="3" id="KW-0547">Nucleotide-binding</keyword>
<dbReference type="AlphaFoldDB" id="A0AAE4FPR8"/>
<dbReference type="InterPro" id="IPR029439">
    <property type="entry name" value="Wzt_C"/>
</dbReference>
<gene>
    <name evidence="6" type="ORF">RIF25_01300</name>
</gene>
<evidence type="ECO:0000313" key="6">
    <source>
        <dbReference type="EMBL" id="MDS3859433.1"/>
    </source>
</evidence>
<dbReference type="Gene3D" id="3.40.50.300">
    <property type="entry name" value="P-loop containing nucleotide triphosphate hydrolases"/>
    <property type="match status" value="1"/>
</dbReference>
<dbReference type="InterPro" id="IPR003439">
    <property type="entry name" value="ABC_transporter-like_ATP-bd"/>
</dbReference>
<dbReference type="InterPro" id="IPR050683">
    <property type="entry name" value="Bact_Polysacc_Export_ATP-bd"/>
</dbReference>
<keyword evidence="7" id="KW-1185">Reference proteome</keyword>
<organism evidence="6 7">
    <name type="scientific">Pseudocalidococcus azoricus BACA0444</name>
    <dbReference type="NCBI Taxonomy" id="2918990"/>
    <lineage>
        <taxon>Bacteria</taxon>
        <taxon>Bacillati</taxon>
        <taxon>Cyanobacteriota</taxon>
        <taxon>Cyanophyceae</taxon>
        <taxon>Acaryochloridales</taxon>
        <taxon>Thermosynechococcaceae</taxon>
        <taxon>Pseudocalidococcus</taxon>
        <taxon>Pseudocalidococcus azoricus</taxon>
    </lineage>
</organism>
<accession>A0AAE4FPR8</accession>
<dbReference type="PROSITE" id="PS00211">
    <property type="entry name" value="ABC_TRANSPORTER_1"/>
    <property type="match status" value="1"/>
</dbReference>
<dbReference type="Pfam" id="PF14524">
    <property type="entry name" value="Wzt_C"/>
    <property type="match status" value="1"/>
</dbReference>
<dbReference type="Proteomes" id="UP001268256">
    <property type="component" value="Unassembled WGS sequence"/>
</dbReference>
<dbReference type="Pfam" id="PF00005">
    <property type="entry name" value="ABC_tran"/>
    <property type="match status" value="1"/>
</dbReference>
<dbReference type="InterPro" id="IPR027417">
    <property type="entry name" value="P-loop_NTPase"/>
</dbReference>
<name>A0AAE4FPR8_9CYAN</name>
<dbReference type="EMBL" id="JAVMIP010000001">
    <property type="protein sequence ID" value="MDS3859433.1"/>
    <property type="molecule type" value="Genomic_DNA"/>
</dbReference>
<protein>
    <submittedName>
        <fullName evidence="6">ABC transporter ATP-binding protein</fullName>
    </submittedName>
</protein>
<dbReference type="Gene3D" id="2.70.50.60">
    <property type="entry name" value="abc- transporter (atp binding component) like domain"/>
    <property type="match status" value="1"/>
</dbReference>
<keyword evidence="2" id="KW-0813">Transport</keyword>
<dbReference type="SUPFAM" id="SSF52540">
    <property type="entry name" value="P-loop containing nucleoside triphosphate hydrolases"/>
    <property type="match status" value="1"/>
</dbReference>
<evidence type="ECO:0000256" key="2">
    <source>
        <dbReference type="ARBA" id="ARBA00022448"/>
    </source>
</evidence>
<sequence length="450" mass="50427">MSTDSLISLDNVSKCYRRYDRPGDRLKEIFWKQASQAQEFWALRDISLRVQRGETLGIIGRNGSGKSTLLQIIAGTLAPTSGILKVQGRIAALLELGSGFNIEFTGRENVYFNGQVLGLKPVEIEEKFAEITAFADIGDFIDQPVKTYSSGMMVRLAFAVATSVEPDILIVDEALAVGDIHFQAKCFKRMRNMMDRGITVLFVSHDTSTMTGLCDRCLWLKHGQIAMEGKPKDVTQAYRQEVWEDQGFLAATSMTSKVALDQESSSEFEGDVAQSSAIPIHQITESERIGNGDIQIIDFQLLDARGRFRQDIDHDELVTAEYTLKANRNVAVYDIGLIVKDLKGNEVFSILDLQPQNYPVLNPGQVIQAKVTLCFPLRAGAYYMTLGVIGYQDNQRYDLQRVIIYDHLEYGYFFNVNLYSKRVIHGPVHFEVKFTVNLLEAACSESLVSP</sequence>
<dbReference type="InterPro" id="IPR017871">
    <property type="entry name" value="ABC_transporter-like_CS"/>
</dbReference>
<evidence type="ECO:0000313" key="7">
    <source>
        <dbReference type="Proteomes" id="UP001268256"/>
    </source>
</evidence>
<dbReference type="GO" id="GO:0016020">
    <property type="term" value="C:membrane"/>
    <property type="evidence" value="ECO:0007669"/>
    <property type="project" value="InterPro"/>
</dbReference>
<comment type="similarity">
    <text evidence="1">Belongs to the ABC transporter superfamily.</text>
</comment>
<evidence type="ECO:0000256" key="1">
    <source>
        <dbReference type="ARBA" id="ARBA00005417"/>
    </source>
</evidence>